<accession>A0A1F5A7K1</accession>
<dbReference type="EMBL" id="MEYH01000099">
    <property type="protein sequence ID" value="OGD13837.1"/>
    <property type="molecule type" value="Genomic_DNA"/>
</dbReference>
<dbReference type="STRING" id="1797291.A2V47_06150"/>
<dbReference type="InterPro" id="IPR050490">
    <property type="entry name" value="Bact_solute-bd_prot1"/>
</dbReference>
<evidence type="ECO:0000256" key="2">
    <source>
        <dbReference type="ARBA" id="ARBA00008520"/>
    </source>
</evidence>
<proteinExistence type="inferred from homology"/>
<comment type="caution">
    <text evidence="7">The sequence shown here is derived from an EMBL/GenBank/DDBJ whole genome shotgun (WGS) entry which is preliminary data.</text>
</comment>
<keyword evidence="3" id="KW-0813">Transport</keyword>
<dbReference type="Gene3D" id="3.40.190.10">
    <property type="entry name" value="Periplasmic binding protein-like II"/>
    <property type="match status" value="2"/>
</dbReference>
<dbReference type="GO" id="GO:0042597">
    <property type="term" value="C:periplasmic space"/>
    <property type="evidence" value="ECO:0007669"/>
    <property type="project" value="UniProtKB-SubCell"/>
</dbReference>
<dbReference type="InterPro" id="IPR006059">
    <property type="entry name" value="SBP"/>
</dbReference>
<comment type="subcellular location">
    <subcellularLocation>
        <location evidence="1">Periplasm</location>
    </subcellularLocation>
</comment>
<evidence type="ECO:0000313" key="8">
    <source>
        <dbReference type="Proteomes" id="UP000177701"/>
    </source>
</evidence>
<dbReference type="PANTHER" id="PTHR43649:SF28">
    <property type="entry name" value="BINDING PROTEIN COMPONENT OF ABC SUGAR TRANSPORTER-RELATED"/>
    <property type="match status" value="1"/>
</dbReference>
<dbReference type="SUPFAM" id="SSF53850">
    <property type="entry name" value="Periplasmic binding protein-like II"/>
    <property type="match status" value="1"/>
</dbReference>
<dbReference type="AlphaFoldDB" id="A0A1F5A7K1"/>
<reference evidence="7 8" key="1">
    <citation type="journal article" date="2016" name="Nat. Commun.">
        <title>Thousands of microbial genomes shed light on interconnected biogeochemical processes in an aquifer system.</title>
        <authorList>
            <person name="Anantharaman K."/>
            <person name="Brown C.T."/>
            <person name="Hug L.A."/>
            <person name="Sharon I."/>
            <person name="Castelle C.J."/>
            <person name="Probst A.J."/>
            <person name="Thomas B.C."/>
            <person name="Singh A."/>
            <person name="Wilkins M.J."/>
            <person name="Karaoz U."/>
            <person name="Brodie E.L."/>
            <person name="Williams K.H."/>
            <person name="Hubbard S.S."/>
            <person name="Banfield J.F."/>
        </authorList>
    </citation>
    <scope>NUCLEOTIDE SEQUENCE [LARGE SCALE GENOMIC DNA]</scope>
</reference>
<evidence type="ECO:0000256" key="5">
    <source>
        <dbReference type="ARBA" id="ARBA00049629"/>
    </source>
</evidence>
<evidence type="ECO:0000256" key="1">
    <source>
        <dbReference type="ARBA" id="ARBA00004418"/>
    </source>
</evidence>
<dbReference type="PANTHER" id="PTHR43649">
    <property type="entry name" value="ARABINOSE-BINDING PROTEIN-RELATED"/>
    <property type="match status" value="1"/>
</dbReference>
<evidence type="ECO:0000313" key="7">
    <source>
        <dbReference type="EMBL" id="OGD13837.1"/>
    </source>
</evidence>
<organism evidence="7 8">
    <name type="scientific">Candidatus Sediminicultor quintus</name>
    <dbReference type="NCBI Taxonomy" id="1797291"/>
    <lineage>
        <taxon>Bacteria</taxon>
        <taxon>Pseudomonadati</taxon>
        <taxon>Atribacterota</taxon>
        <taxon>Candidatus Phoenicimicrobiia</taxon>
        <taxon>Candidatus Pheonicimicrobiales</taxon>
        <taxon>Candidatus Phoenicimicrobiaceae</taxon>
        <taxon>Candidatus Sediminicultor</taxon>
    </lineage>
</organism>
<comment type="similarity">
    <text evidence="2">Belongs to the bacterial solute-binding protein 1 family.</text>
</comment>
<evidence type="ECO:0000256" key="3">
    <source>
        <dbReference type="ARBA" id="ARBA00022448"/>
    </source>
</evidence>
<comment type="function">
    <text evidence="5">Part of a binding-protein-dependent transport system for a sugar.</text>
</comment>
<dbReference type="Pfam" id="PF01547">
    <property type="entry name" value="SBP_bac_1"/>
    <property type="match status" value="1"/>
</dbReference>
<evidence type="ECO:0000256" key="6">
    <source>
        <dbReference type="ARBA" id="ARBA00049753"/>
    </source>
</evidence>
<protein>
    <recommendedName>
        <fullName evidence="6">Probable sugar-binding periplasmic protein</fullName>
    </recommendedName>
</protein>
<keyword evidence="4" id="KW-0732">Signal</keyword>
<gene>
    <name evidence="7" type="ORF">A2V47_06150</name>
</gene>
<evidence type="ECO:0000256" key="4">
    <source>
        <dbReference type="ARBA" id="ARBA00022729"/>
    </source>
</evidence>
<name>A0A1F5A7K1_9BACT</name>
<sequence>MLRKLLTALVLVSMVAVFFALPVLAESLSGKVEVNSWWTAGGEAEGLNALIKIYESKYPDIEFINATVAGGAGANAKAVFKTRMLGGDPPDTFQVHAGHELIDTWVVPGYMQPLTDLYKSEGWTNSMPQGVLDIVSYQGDYWSVPVNIHRSNVLWFNKSIFNKYKITPPRTFSEFFDVSDELKAKGVVPFVMGTKDGWEAGHVFESVLLGKLGANDYNGLWTGEVKWSDPRVTDALETFAKMGSYLNTDHSALTWDEAGQYLLKEKGAMMIMGDWTNGWFMSVGFEDYGWAPPPNNEGIFLALSDSFALPKGCKNQENVLAWLKILGSKEGQYSFNKAKGSIPARTDIDISDYNDYLKSAAKDWQKDAISPSVMHGAAASEGWTTEFKDIISLFVSRPDVSYAQKALVTAAEEYLKK</sequence>
<dbReference type="Proteomes" id="UP000177701">
    <property type="component" value="Unassembled WGS sequence"/>
</dbReference>